<dbReference type="Proteomes" id="UP001560267">
    <property type="component" value="Unassembled WGS sequence"/>
</dbReference>
<keyword evidence="1" id="KW-0812">Transmembrane</keyword>
<evidence type="ECO:0000313" key="3">
    <source>
        <dbReference type="Proteomes" id="UP001560267"/>
    </source>
</evidence>
<sequence>MYRSHSGDRDAGFGIVELLIATTLTGLLSLISYKVITSFEVIQQATLSAQAATASTDLGSTELTRLLGEATNTGQGALLSASPSSVSFDAIDPSGQLGIETISLASTTCPCQIQAQFQYNSTSQPITNLGVAVATPQLFSYYQTPSSPSTLTQAVVLIPSQGTTSPTLLASVHLVGVDLTEDIVGQGLSTTQTLVALPGSIQPTPST</sequence>
<protein>
    <submittedName>
        <fullName evidence="2">Type II secretion system protein J</fullName>
    </submittedName>
</protein>
<comment type="caution">
    <text evidence="2">The sequence shown here is derived from an EMBL/GenBank/DDBJ whole genome shotgun (WGS) entry which is preliminary data.</text>
</comment>
<keyword evidence="1" id="KW-0472">Membrane</keyword>
<evidence type="ECO:0000313" key="2">
    <source>
        <dbReference type="EMBL" id="MEX6429172.1"/>
    </source>
</evidence>
<dbReference type="EMBL" id="JBFSHR010000011">
    <property type="protein sequence ID" value="MEX6429172.1"/>
    <property type="molecule type" value="Genomic_DNA"/>
</dbReference>
<reference evidence="2 3" key="1">
    <citation type="submission" date="2024-07" db="EMBL/GenBank/DDBJ databases">
        <title>Draft Genome Sequence of Ferrimicrobium acidiphilum Strain YE2023, Isolated from a Pulp of Bioleach Reactor.</title>
        <authorList>
            <person name="Elkina Y.A."/>
            <person name="Bulaeva A.G."/>
            <person name="Beletsky A.V."/>
            <person name="Mardanov A.V."/>
        </authorList>
    </citation>
    <scope>NUCLEOTIDE SEQUENCE [LARGE SCALE GENOMIC DNA]</scope>
    <source>
        <strain evidence="2 3">YE2023</strain>
    </source>
</reference>
<feature type="transmembrane region" description="Helical" evidence="1">
    <location>
        <begin position="12"/>
        <end position="33"/>
    </location>
</feature>
<evidence type="ECO:0000256" key="1">
    <source>
        <dbReference type="SAM" id="Phobius"/>
    </source>
</evidence>
<accession>A0ABV3Y0S9</accession>
<gene>
    <name evidence="2" type="ORF">AB6A68_04885</name>
</gene>
<keyword evidence="3" id="KW-1185">Reference proteome</keyword>
<organism evidence="2 3">
    <name type="scientific">Ferrimicrobium acidiphilum</name>
    <dbReference type="NCBI Taxonomy" id="121039"/>
    <lineage>
        <taxon>Bacteria</taxon>
        <taxon>Bacillati</taxon>
        <taxon>Actinomycetota</taxon>
        <taxon>Acidimicrobiia</taxon>
        <taxon>Acidimicrobiales</taxon>
        <taxon>Acidimicrobiaceae</taxon>
        <taxon>Ferrimicrobium</taxon>
    </lineage>
</organism>
<dbReference type="RefSeq" id="WP_298384885.1">
    <property type="nucleotide sequence ID" value="NZ_JBFSHR010000011.1"/>
</dbReference>
<proteinExistence type="predicted"/>
<name>A0ABV3Y0S9_9ACTN</name>
<keyword evidence="1" id="KW-1133">Transmembrane helix</keyword>